<evidence type="ECO:0000256" key="4">
    <source>
        <dbReference type="ARBA" id="ARBA00020585"/>
    </source>
</evidence>
<evidence type="ECO:0000256" key="5">
    <source>
        <dbReference type="ARBA" id="ARBA00022475"/>
    </source>
</evidence>
<dbReference type="InterPro" id="IPR001173">
    <property type="entry name" value="Glyco_trans_2-like"/>
</dbReference>
<evidence type="ECO:0000256" key="9">
    <source>
        <dbReference type="ARBA" id="ARBA00022692"/>
    </source>
</evidence>
<feature type="transmembrane region" description="Helical" evidence="12">
    <location>
        <begin position="388"/>
        <end position="413"/>
    </location>
</feature>
<evidence type="ECO:0000256" key="1">
    <source>
        <dbReference type="ARBA" id="ARBA00004429"/>
    </source>
</evidence>
<comment type="caution">
    <text evidence="14">The sequence shown here is derived from an EMBL/GenBank/DDBJ whole genome shotgun (WGS) entry which is preliminary data.</text>
</comment>
<dbReference type="GO" id="GO:0016758">
    <property type="term" value="F:hexosyltransferase activity"/>
    <property type="evidence" value="ECO:0007669"/>
    <property type="project" value="TreeGrafter"/>
</dbReference>
<proteinExistence type="inferred from homology"/>
<feature type="transmembrane region" description="Helical" evidence="12">
    <location>
        <begin position="470"/>
        <end position="491"/>
    </location>
</feature>
<dbReference type="STRING" id="314230.DSM3645_21407"/>
<name>A3ZR75_9BACT</name>
<dbReference type="Proteomes" id="UP000004358">
    <property type="component" value="Unassembled WGS sequence"/>
</dbReference>
<comment type="similarity">
    <text evidence="3">Belongs to the glycosyltransferase 2 family. OpgH subfamily.</text>
</comment>
<sequence>MGRARKTFNWGRETQVAVEPSKSKNMILRAVKSVAQNHPKASIMSIALAVCGLMSWLFLDIAAADGGLGPIDAVTGTFFVLLTGWLGYGIGMSIVGHLLPPPEPLSTEPLSPEELAQLPSTAILVPVYNESPRRVAAGVRAMREELAKIGGGETFEFFLLSDTTNPDIAAEEEAVWLEMTSDSLKPSVFYRRRPKNIARKSGNIAEFCERWGGRYRYLIVLDADSLMSGATLVEMVRRMEQDERVALIQVPPRPINGASLLARAQQFAAATYGSGFLRGYRHWCGDAANYWGHNAIIRTRAFVQCCGLPTLPGERPMGGEILSHDFVEAALLRRADWKVRIADDLGGSYEETPGSVLDYLQRDQRWCQGNLQHLNFLVRCQLPLTNRWHLLCGAFSYLASPLWLAFVVLQLTLLLSVSSSGATSLGISAASASLLLLVGTLILLMAPKVLAVTDFIRSTPIENRRPARAIWLDAALETVASTLFAPLLMWFHSQFVIATLRGRRVEWNAQNRGDVNLTWEDAWAVGWKLVVLGSIAAVLIWLVNPTALLWFSPLLASWLGAAPLILVLSSPQLGRWLQSHGRLLIAEESNPCPVMQRQQAYFDLPVPSEDATLERLVRDPHAMAAHIAIAQLSADPLSNLPVSELALSEMTLDQRRELLVDADKLHQAHAAYWSERLLQDVEARAR</sequence>
<evidence type="ECO:0000256" key="12">
    <source>
        <dbReference type="SAM" id="Phobius"/>
    </source>
</evidence>
<evidence type="ECO:0000256" key="6">
    <source>
        <dbReference type="ARBA" id="ARBA00022519"/>
    </source>
</evidence>
<dbReference type="CDD" id="cd04191">
    <property type="entry name" value="Glucan_BSP_MdoH"/>
    <property type="match status" value="1"/>
</dbReference>
<feature type="transmembrane region" description="Helical" evidence="12">
    <location>
        <begin position="548"/>
        <end position="568"/>
    </location>
</feature>
<keyword evidence="5" id="KW-1003">Cell membrane</keyword>
<comment type="subcellular location">
    <subcellularLocation>
        <location evidence="1">Cell inner membrane</location>
        <topology evidence="1">Multi-pass membrane protein</topology>
    </subcellularLocation>
</comment>
<dbReference type="HOGENOM" id="CLU_015730_1_0_0"/>
<feature type="transmembrane region" description="Helical" evidence="12">
    <location>
        <begin position="425"/>
        <end position="450"/>
    </location>
</feature>
<dbReference type="GO" id="GO:0005886">
    <property type="term" value="C:plasma membrane"/>
    <property type="evidence" value="ECO:0007669"/>
    <property type="project" value="UniProtKB-SubCell"/>
</dbReference>
<dbReference type="Pfam" id="PF13632">
    <property type="entry name" value="Glyco_trans_2_3"/>
    <property type="match status" value="1"/>
</dbReference>
<evidence type="ECO:0000256" key="10">
    <source>
        <dbReference type="ARBA" id="ARBA00022989"/>
    </source>
</evidence>
<organism evidence="14 15">
    <name type="scientific">Blastopirellula marina DSM 3645</name>
    <dbReference type="NCBI Taxonomy" id="314230"/>
    <lineage>
        <taxon>Bacteria</taxon>
        <taxon>Pseudomonadati</taxon>
        <taxon>Planctomycetota</taxon>
        <taxon>Planctomycetia</taxon>
        <taxon>Pirellulales</taxon>
        <taxon>Pirellulaceae</taxon>
        <taxon>Blastopirellula</taxon>
    </lineage>
</organism>
<evidence type="ECO:0000256" key="3">
    <source>
        <dbReference type="ARBA" id="ARBA00009337"/>
    </source>
</evidence>
<evidence type="ECO:0000256" key="7">
    <source>
        <dbReference type="ARBA" id="ARBA00022676"/>
    </source>
</evidence>
<evidence type="ECO:0000256" key="2">
    <source>
        <dbReference type="ARBA" id="ARBA00005001"/>
    </source>
</evidence>
<feature type="domain" description="Glycosyltransferase 2-like" evidence="13">
    <location>
        <begin position="218"/>
        <end position="438"/>
    </location>
</feature>
<evidence type="ECO:0000313" key="15">
    <source>
        <dbReference type="Proteomes" id="UP000004358"/>
    </source>
</evidence>
<keyword evidence="10 12" id="KW-1133">Transmembrane helix</keyword>
<dbReference type="PANTHER" id="PTHR43867">
    <property type="entry name" value="CELLULOSE SYNTHASE CATALYTIC SUBUNIT A [UDP-FORMING]"/>
    <property type="match status" value="1"/>
</dbReference>
<comment type="pathway">
    <text evidence="2">Glycan metabolism; osmoregulated periplasmic glucan (OPG) biosynthesis.</text>
</comment>
<dbReference type="NCBIfam" id="NF003958">
    <property type="entry name" value="PRK05454.2-1"/>
    <property type="match status" value="1"/>
</dbReference>
<keyword evidence="6" id="KW-0997">Cell inner membrane</keyword>
<dbReference type="InterPro" id="IPR050321">
    <property type="entry name" value="Glycosyltr_2/OpgH_subfam"/>
</dbReference>
<dbReference type="eggNOG" id="COG2943">
    <property type="taxonomic scope" value="Bacteria"/>
</dbReference>
<dbReference type="OrthoDB" id="9806824at2"/>
<keyword evidence="8" id="KW-0808">Transferase</keyword>
<protein>
    <recommendedName>
        <fullName evidence="4">Glucans biosynthesis glucosyltransferase H</fullName>
    </recommendedName>
</protein>
<dbReference type="NCBIfam" id="NF003962">
    <property type="entry name" value="PRK05454.2-5"/>
    <property type="match status" value="1"/>
</dbReference>
<keyword evidence="9 12" id="KW-0812">Transmembrane</keyword>
<feature type="transmembrane region" description="Helical" evidence="12">
    <location>
        <begin position="79"/>
        <end position="99"/>
    </location>
</feature>
<evidence type="ECO:0000256" key="11">
    <source>
        <dbReference type="ARBA" id="ARBA00023136"/>
    </source>
</evidence>
<keyword evidence="7" id="KW-0328">Glycosyltransferase</keyword>
<evidence type="ECO:0000259" key="13">
    <source>
        <dbReference type="Pfam" id="PF13632"/>
    </source>
</evidence>
<feature type="transmembrane region" description="Helical" evidence="12">
    <location>
        <begin position="41"/>
        <end position="59"/>
    </location>
</feature>
<keyword evidence="11 12" id="KW-0472">Membrane</keyword>
<dbReference type="Gene3D" id="3.90.550.10">
    <property type="entry name" value="Spore Coat Polysaccharide Biosynthesis Protein SpsA, Chain A"/>
    <property type="match status" value="1"/>
</dbReference>
<dbReference type="SUPFAM" id="SSF53448">
    <property type="entry name" value="Nucleotide-diphospho-sugar transferases"/>
    <property type="match status" value="1"/>
</dbReference>
<dbReference type="InterPro" id="IPR029044">
    <property type="entry name" value="Nucleotide-diphossugar_trans"/>
</dbReference>
<dbReference type="AlphaFoldDB" id="A3ZR75"/>
<feature type="transmembrane region" description="Helical" evidence="12">
    <location>
        <begin position="522"/>
        <end position="543"/>
    </location>
</feature>
<dbReference type="PANTHER" id="PTHR43867:SF5">
    <property type="entry name" value="GLUCANS BIOSYNTHESIS GLUCOSYLTRANSFERASE H"/>
    <property type="match status" value="1"/>
</dbReference>
<reference evidence="14 15" key="1">
    <citation type="submission" date="2006-02" db="EMBL/GenBank/DDBJ databases">
        <authorList>
            <person name="Amann R."/>
            <person name="Ferriera S."/>
            <person name="Johnson J."/>
            <person name="Kravitz S."/>
            <person name="Halpern A."/>
            <person name="Remington K."/>
            <person name="Beeson K."/>
            <person name="Tran B."/>
            <person name="Rogers Y.-H."/>
            <person name="Friedman R."/>
            <person name="Venter J.C."/>
        </authorList>
    </citation>
    <scope>NUCLEOTIDE SEQUENCE [LARGE SCALE GENOMIC DNA]</scope>
    <source>
        <strain evidence="14 15">DSM 3645</strain>
    </source>
</reference>
<dbReference type="EMBL" id="AANZ01000006">
    <property type="protein sequence ID" value="EAQ81171.1"/>
    <property type="molecule type" value="Genomic_DNA"/>
</dbReference>
<evidence type="ECO:0000256" key="8">
    <source>
        <dbReference type="ARBA" id="ARBA00022679"/>
    </source>
</evidence>
<accession>A3ZR75</accession>
<gene>
    <name evidence="14" type="ORF">DSM3645_21407</name>
</gene>
<evidence type="ECO:0000313" key="14">
    <source>
        <dbReference type="EMBL" id="EAQ81171.1"/>
    </source>
</evidence>